<gene>
    <name evidence="8" type="ORF">BGZ95_011367</name>
</gene>
<dbReference type="GO" id="GO:0006260">
    <property type="term" value="P:DNA replication"/>
    <property type="evidence" value="ECO:0007669"/>
    <property type="project" value="UniProtKB-KW"/>
</dbReference>
<keyword evidence="4" id="KW-0238">DNA-binding</keyword>
<accession>A0AAD4HA67</accession>
<comment type="subcellular location">
    <subcellularLocation>
        <location evidence="1">Nucleus</location>
    </subcellularLocation>
</comment>
<dbReference type="Proteomes" id="UP001194580">
    <property type="component" value="Unassembled WGS sequence"/>
</dbReference>
<organism evidence="8 9">
    <name type="scientific">Linnemannia exigua</name>
    <dbReference type="NCBI Taxonomy" id="604196"/>
    <lineage>
        <taxon>Eukaryota</taxon>
        <taxon>Fungi</taxon>
        <taxon>Fungi incertae sedis</taxon>
        <taxon>Mucoromycota</taxon>
        <taxon>Mortierellomycotina</taxon>
        <taxon>Mortierellomycetes</taxon>
        <taxon>Mortierellales</taxon>
        <taxon>Mortierellaceae</taxon>
        <taxon>Linnemannia</taxon>
    </lineage>
</organism>
<feature type="compositionally biased region" description="Basic and acidic residues" evidence="6">
    <location>
        <begin position="321"/>
        <end position="331"/>
    </location>
</feature>
<evidence type="ECO:0000256" key="2">
    <source>
        <dbReference type="ARBA" id="ARBA00010840"/>
    </source>
</evidence>
<evidence type="ECO:0000313" key="8">
    <source>
        <dbReference type="EMBL" id="KAG0280066.1"/>
    </source>
</evidence>
<feature type="region of interest" description="Disordered" evidence="6">
    <location>
        <begin position="271"/>
        <end position="437"/>
    </location>
</feature>
<reference evidence="8" key="1">
    <citation type="journal article" date="2020" name="Fungal Divers.">
        <title>Resolving the Mortierellaceae phylogeny through synthesis of multi-gene phylogenetics and phylogenomics.</title>
        <authorList>
            <person name="Vandepol N."/>
            <person name="Liber J."/>
            <person name="Desiro A."/>
            <person name="Na H."/>
            <person name="Kennedy M."/>
            <person name="Barry K."/>
            <person name="Grigoriev I.V."/>
            <person name="Miller A.N."/>
            <person name="O'Donnell K."/>
            <person name="Stajich J.E."/>
            <person name="Bonito G."/>
        </authorList>
    </citation>
    <scope>NUCLEOTIDE SEQUENCE</scope>
    <source>
        <strain evidence="8">NRRL 28262</strain>
    </source>
</reference>
<sequence length="487" mass="52822">MSRRDIAVILERLTLDHRTSLAEKACAYLQAVESNGTIKNNPSHAAICVDIAADQLSIEVSRQALILLSGSPSHVTYGNTLQTLTEFLTGSGNKGEQSGEAVGKKFVIRGINDNSRHAHMRRLLSSPTASSLRQLAVQYGSMEMDELVLECLEQFFDVWVRSLAPAQRVHVVYSQEKWMGAAFWLCAMARSMVAPKEANDKDAGSTDKDKGNGDSTAATTIAAKPKKIGGRQGKELKDIILAAIGHRVQKKELETTIKLIEEKVPHYFISLMKPSGSGSGTTSKASAPRKRKASSNSDTSSGTSGGVDGMTSGQANTSTTQHRDNNGKDLNGDSDMENSHTSSRRTKQQSTDPYQRLGTKRQISNVSQISRSSDVEDGEGDEDGSIGVQSKGTGRRSTRPASKRTKMDPQAGSELLSAGIMSSKKGGSRKSLKEMTASQAATQMLNKRRKTGGIYSMIPRLKYENSRAFAQYQEWRSRILKAVEAAT</sequence>
<feature type="compositionally biased region" description="Basic and acidic residues" evidence="6">
    <location>
        <begin position="197"/>
        <end position="212"/>
    </location>
</feature>
<dbReference type="Pfam" id="PF05460">
    <property type="entry name" value="ORC6"/>
    <property type="match status" value="1"/>
</dbReference>
<evidence type="ECO:0000256" key="4">
    <source>
        <dbReference type="ARBA" id="ARBA00023125"/>
    </source>
</evidence>
<keyword evidence="9" id="KW-1185">Reference proteome</keyword>
<evidence type="ECO:0000256" key="1">
    <source>
        <dbReference type="ARBA" id="ARBA00004123"/>
    </source>
</evidence>
<dbReference type="AlphaFoldDB" id="A0AAD4HA67"/>
<feature type="compositionally biased region" description="Acidic residues" evidence="6">
    <location>
        <begin position="375"/>
        <end position="384"/>
    </location>
</feature>
<dbReference type="EMBL" id="JAAAIL010000085">
    <property type="protein sequence ID" value="KAG0280066.1"/>
    <property type="molecule type" value="Genomic_DNA"/>
</dbReference>
<evidence type="ECO:0000256" key="6">
    <source>
        <dbReference type="SAM" id="MobiDB-lite"/>
    </source>
</evidence>
<evidence type="ECO:0000259" key="7">
    <source>
        <dbReference type="Pfam" id="PF05460"/>
    </source>
</evidence>
<keyword evidence="5" id="KW-0539">Nucleus</keyword>
<feature type="domain" description="ORC6 first cyclin-like" evidence="7">
    <location>
        <begin position="9"/>
        <end position="88"/>
    </location>
</feature>
<keyword evidence="3" id="KW-0235">DNA replication</keyword>
<comment type="caution">
    <text evidence="8">The sequence shown here is derived from an EMBL/GenBank/DDBJ whole genome shotgun (WGS) entry which is preliminary data.</text>
</comment>
<evidence type="ECO:0000313" key="9">
    <source>
        <dbReference type="Proteomes" id="UP001194580"/>
    </source>
</evidence>
<comment type="similarity">
    <text evidence="2">Belongs to the ORC6 family.</text>
</comment>
<dbReference type="GO" id="GO:0003677">
    <property type="term" value="F:DNA binding"/>
    <property type="evidence" value="ECO:0007669"/>
    <property type="project" value="UniProtKB-KW"/>
</dbReference>
<evidence type="ECO:0000256" key="3">
    <source>
        <dbReference type="ARBA" id="ARBA00022705"/>
    </source>
</evidence>
<evidence type="ECO:0000256" key="5">
    <source>
        <dbReference type="ARBA" id="ARBA00023242"/>
    </source>
</evidence>
<dbReference type="GO" id="GO:0005664">
    <property type="term" value="C:nuclear origin of replication recognition complex"/>
    <property type="evidence" value="ECO:0007669"/>
    <property type="project" value="InterPro"/>
</dbReference>
<name>A0AAD4HA67_9FUNG</name>
<proteinExistence type="inferred from homology"/>
<feature type="compositionally biased region" description="Low complexity" evidence="6">
    <location>
        <begin position="273"/>
        <end position="286"/>
    </location>
</feature>
<feature type="compositionally biased region" description="Polar residues" evidence="6">
    <location>
        <begin position="361"/>
        <end position="371"/>
    </location>
</feature>
<feature type="compositionally biased region" description="Basic residues" evidence="6">
    <location>
        <begin position="393"/>
        <end position="404"/>
    </location>
</feature>
<protein>
    <recommendedName>
        <fullName evidence="7">ORC6 first cyclin-like domain-containing protein</fullName>
    </recommendedName>
</protein>
<dbReference type="InterPro" id="IPR008721">
    <property type="entry name" value="ORC6_cyclin_first"/>
</dbReference>
<feature type="region of interest" description="Disordered" evidence="6">
    <location>
        <begin position="196"/>
        <end position="229"/>
    </location>
</feature>